<evidence type="ECO:0008006" key="3">
    <source>
        <dbReference type="Google" id="ProtNLM"/>
    </source>
</evidence>
<feature type="non-terminal residue" evidence="1">
    <location>
        <position position="526"/>
    </location>
</feature>
<dbReference type="InterPro" id="IPR012337">
    <property type="entry name" value="RNaseH-like_sf"/>
</dbReference>
<gene>
    <name evidence="1" type="ORF">PR048_012218</name>
</gene>
<evidence type="ECO:0000313" key="2">
    <source>
        <dbReference type="Proteomes" id="UP001159363"/>
    </source>
</evidence>
<name>A0ABQ9HP44_9NEOP</name>
<organism evidence="1 2">
    <name type="scientific">Dryococelus australis</name>
    <dbReference type="NCBI Taxonomy" id="614101"/>
    <lineage>
        <taxon>Eukaryota</taxon>
        <taxon>Metazoa</taxon>
        <taxon>Ecdysozoa</taxon>
        <taxon>Arthropoda</taxon>
        <taxon>Hexapoda</taxon>
        <taxon>Insecta</taxon>
        <taxon>Pterygota</taxon>
        <taxon>Neoptera</taxon>
        <taxon>Polyneoptera</taxon>
        <taxon>Phasmatodea</taxon>
        <taxon>Verophasmatodea</taxon>
        <taxon>Anareolatae</taxon>
        <taxon>Phasmatidae</taxon>
        <taxon>Eurycanthinae</taxon>
        <taxon>Dryococelus</taxon>
    </lineage>
</organism>
<evidence type="ECO:0000313" key="1">
    <source>
        <dbReference type="EMBL" id="KAJ8886012.1"/>
    </source>
</evidence>
<dbReference type="Proteomes" id="UP001159363">
    <property type="component" value="Chromosome X"/>
</dbReference>
<dbReference type="EMBL" id="JARBHB010000004">
    <property type="protein sequence ID" value="KAJ8886012.1"/>
    <property type="molecule type" value="Genomic_DNA"/>
</dbReference>
<proteinExistence type="predicted"/>
<accession>A0ABQ9HP44</accession>
<dbReference type="PANTHER" id="PTHR46880">
    <property type="entry name" value="RAS-ASSOCIATING DOMAIN-CONTAINING PROTEIN"/>
    <property type="match status" value="1"/>
</dbReference>
<comment type="caution">
    <text evidence="1">The sequence shown here is derived from an EMBL/GenBank/DDBJ whole genome shotgun (WGS) entry which is preliminary data.</text>
</comment>
<protein>
    <recommendedName>
        <fullName evidence="3">E3 SUMO-protein ligase KIAA1586-like</fullName>
    </recommendedName>
</protein>
<dbReference type="SUPFAM" id="SSF53098">
    <property type="entry name" value="Ribonuclease H-like"/>
    <property type="match status" value="1"/>
</dbReference>
<keyword evidence="2" id="KW-1185">Reference proteome</keyword>
<dbReference type="PANTHER" id="PTHR46880:SF5">
    <property type="entry name" value="DUF4371 DOMAIN-CONTAINING PROTEIN"/>
    <property type="match status" value="1"/>
</dbReference>
<sequence length="526" mass="60028">MDIGVGLQSRYSAVEIIDHISKEMKSKIIRQILKVSGKLSVIIDESTSLGATSTLIVYLKCEVNKELPPYFLSETVLEQLLNCLNKHGFHDDYLKENLVAFSSASASVMLGKNSGAAKKLVTKYTNIVLWHCMNHRLELALSDAVDEVSGVNNFQIFMGKLYTLYNNLPKNQRQLTECAAQLDQQVKKIGIVLSTRWVASSFRTVSVVWHSFASLYNHFSASKDDKSRSPTERAMYSGLIRRLLSSPFLMELAIMYDIVAEIALLSESLQNRNRTFVYADKLIRRCIIFIDNLKEKPGTKCLDARVVIKECNCCGITLIENITISAINPQQLLTSVTNNLKRRLFTTISSNEPKSTSGCVHTNSKQEEYDTMFKELKVLERDQRPSEKPPGFGENEIERLCQRIKLTASKIKNGYRDYLEDSSRVSKELNLLFNCIKLIPCSSVECERGFSQMNVIISATRNRITIPRVSFLMYVKLHGPTLREWNAEPYVTSWLWKYRSVDDTRTPEAQPKQIFKNDKDNIFDKF</sequence>
<reference evidence="1 2" key="1">
    <citation type="submission" date="2023-02" db="EMBL/GenBank/DDBJ databases">
        <title>LHISI_Scaffold_Assembly.</title>
        <authorList>
            <person name="Stuart O.P."/>
            <person name="Cleave R."/>
            <person name="Magrath M.J.L."/>
            <person name="Mikheyev A.S."/>
        </authorList>
    </citation>
    <scope>NUCLEOTIDE SEQUENCE [LARGE SCALE GENOMIC DNA]</scope>
    <source>
        <strain evidence="1">Daus_M_001</strain>
        <tissue evidence="1">Leg muscle</tissue>
    </source>
</reference>